<dbReference type="GO" id="GO:0005524">
    <property type="term" value="F:ATP binding"/>
    <property type="evidence" value="ECO:0007669"/>
    <property type="project" value="UniProtKB-KW"/>
</dbReference>
<dbReference type="PRINTS" id="PR00344">
    <property type="entry name" value="BCTRLSENSOR"/>
</dbReference>
<dbReference type="OrthoDB" id="9810730at2"/>
<dbReference type="SUPFAM" id="SSF47384">
    <property type="entry name" value="Homodimeric domain of signal transducing histidine kinase"/>
    <property type="match status" value="1"/>
</dbReference>
<dbReference type="InterPro" id="IPR005467">
    <property type="entry name" value="His_kinase_dom"/>
</dbReference>
<dbReference type="Pfam" id="PF02518">
    <property type="entry name" value="HATPase_c"/>
    <property type="match status" value="1"/>
</dbReference>
<dbReference type="SMART" id="SM00388">
    <property type="entry name" value="HisKA"/>
    <property type="match status" value="1"/>
</dbReference>
<dbReference type="InterPro" id="IPR036097">
    <property type="entry name" value="HisK_dim/P_sf"/>
</dbReference>
<name>A0A1G7BMR9_9ACTN</name>
<dbReference type="InterPro" id="IPR003661">
    <property type="entry name" value="HisK_dim/P_dom"/>
</dbReference>
<keyword evidence="7 10" id="KW-0418">Kinase</keyword>
<dbReference type="InterPro" id="IPR003594">
    <property type="entry name" value="HATPase_dom"/>
</dbReference>
<dbReference type="AlphaFoldDB" id="A0A1G7BMR9"/>
<evidence type="ECO:0000256" key="8">
    <source>
        <dbReference type="ARBA" id="ARBA00022840"/>
    </source>
</evidence>
<evidence type="ECO:0000313" key="10">
    <source>
        <dbReference type="EMBL" id="SDE28247.1"/>
    </source>
</evidence>
<evidence type="ECO:0000313" key="11">
    <source>
        <dbReference type="Proteomes" id="UP000199034"/>
    </source>
</evidence>
<dbReference type="CDD" id="cd16922">
    <property type="entry name" value="HATPase_EvgS-ArcB-TorS-like"/>
    <property type="match status" value="1"/>
</dbReference>
<dbReference type="FunFam" id="1.10.287.130:FF:000002">
    <property type="entry name" value="Two-component osmosensing histidine kinase"/>
    <property type="match status" value="1"/>
</dbReference>
<dbReference type="InterPro" id="IPR011006">
    <property type="entry name" value="CheY-like_superfamily"/>
</dbReference>
<dbReference type="FunFam" id="3.30.565.10:FF:000078">
    <property type="entry name" value="Two-component sensor histidine kinase"/>
    <property type="match status" value="1"/>
</dbReference>
<reference evidence="11" key="1">
    <citation type="submission" date="2016-10" db="EMBL/GenBank/DDBJ databases">
        <authorList>
            <person name="Varghese N."/>
            <person name="Submissions S."/>
        </authorList>
    </citation>
    <scope>NUCLEOTIDE SEQUENCE [LARGE SCALE GENOMIC DNA]</scope>
    <source>
        <strain evidence="11">CGMCC 4.6858</strain>
    </source>
</reference>
<dbReference type="InterPro" id="IPR036890">
    <property type="entry name" value="HATPase_C_sf"/>
</dbReference>
<evidence type="ECO:0000256" key="6">
    <source>
        <dbReference type="ARBA" id="ARBA00022741"/>
    </source>
</evidence>
<dbReference type="CDD" id="cd17546">
    <property type="entry name" value="REC_hyHK_CKI1_RcsC-like"/>
    <property type="match status" value="1"/>
</dbReference>
<dbReference type="SMART" id="SM00448">
    <property type="entry name" value="REC"/>
    <property type="match status" value="2"/>
</dbReference>
<gene>
    <name evidence="10" type="ORF">SAMN05421872_11877</name>
</gene>
<evidence type="ECO:0000256" key="5">
    <source>
        <dbReference type="ARBA" id="ARBA00022679"/>
    </source>
</evidence>
<dbReference type="STRING" id="1045774.SAMN05421872_11877"/>
<comment type="subcellular location">
    <subcellularLocation>
        <location evidence="2">Cell membrane</location>
    </subcellularLocation>
</comment>
<dbReference type="RefSeq" id="WP_090860943.1">
    <property type="nucleotide sequence ID" value="NZ_FMZM01000018.1"/>
</dbReference>
<evidence type="ECO:0000256" key="2">
    <source>
        <dbReference type="ARBA" id="ARBA00004236"/>
    </source>
</evidence>
<dbReference type="Gene3D" id="3.30.565.10">
    <property type="entry name" value="Histidine kinase-like ATPase, C-terminal domain"/>
    <property type="match status" value="1"/>
</dbReference>
<dbReference type="SUPFAM" id="SSF52172">
    <property type="entry name" value="CheY-like"/>
    <property type="match status" value="2"/>
</dbReference>
<dbReference type="CDD" id="cd00082">
    <property type="entry name" value="HisKA"/>
    <property type="match status" value="1"/>
</dbReference>
<protein>
    <recommendedName>
        <fullName evidence="3">histidine kinase</fullName>
        <ecNumber evidence="3">2.7.13.3</ecNumber>
    </recommendedName>
</protein>
<dbReference type="Proteomes" id="UP000199034">
    <property type="component" value="Unassembled WGS sequence"/>
</dbReference>
<dbReference type="InterPro" id="IPR004358">
    <property type="entry name" value="Sig_transdc_His_kin-like_C"/>
</dbReference>
<keyword evidence="9" id="KW-0902">Two-component regulatory system</keyword>
<dbReference type="Gene3D" id="1.10.287.130">
    <property type="match status" value="1"/>
</dbReference>
<proteinExistence type="predicted"/>
<evidence type="ECO:0000256" key="1">
    <source>
        <dbReference type="ARBA" id="ARBA00000085"/>
    </source>
</evidence>
<keyword evidence="6" id="KW-0547">Nucleotide-binding</keyword>
<dbReference type="GO" id="GO:0005886">
    <property type="term" value="C:plasma membrane"/>
    <property type="evidence" value="ECO:0007669"/>
    <property type="project" value="UniProtKB-SubCell"/>
</dbReference>
<dbReference type="PANTHER" id="PTHR45339">
    <property type="entry name" value="HYBRID SIGNAL TRANSDUCTION HISTIDINE KINASE J"/>
    <property type="match status" value="1"/>
</dbReference>
<dbReference type="EMBL" id="FMZM01000018">
    <property type="protein sequence ID" value="SDE28247.1"/>
    <property type="molecule type" value="Genomic_DNA"/>
</dbReference>
<dbReference type="GO" id="GO:0000155">
    <property type="term" value="F:phosphorelay sensor kinase activity"/>
    <property type="evidence" value="ECO:0007669"/>
    <property type="project" value="InterPro"/>
</dbReference>
<dbReference type="PROSITE" id="PS50110">
    <property type="entry name" value="RESPONSE_REGULATORY"/>
    <property type="match status" value="2"/>
</dbReference>
<keyword evidence="5" id="KW-0808">Transferase</keyword>
<dbReference type="InterPro" id="IPR001789">
    <property type="entry name" value="Sig_transdc_resp-reg_receiver"/>
</dbReference>
<sequence length="851" mass="90430">MRSSALTGRFRAGPLHLVGSACIVWHLLWMALDLPLAAVVLPLTFAVTVACCGAISWIDVRGSRRAGRLKTRLIGAGTTSMVLSVLLDTLDPTRGGVTGDVADLAQLAGYGCVGAALIALLAHRLQVNSIDTFLDVATVLTVSILIFWAASLEETLLAGDGASLFGRALTSAYPVVDAVLLALVLRVLLDPRSRSWTSARLAVGICFWLVADTCSLVLGLERDSTILTAGTLLGTALIARALFVPVHRVAAAEHDELCRRSILRRSAVAVLPLLVPPVMPLLDPDPGQARDVAAQMVGFVVLLALTFVRTVRLLDEDRRTRRELADARDAALEASRAKSSFLATMSHEIRTPMNGVIGLTGLLLGTELDARQRQYADGVHGAGQQLLSIINDILDFSKVEAGHLELEEIDFDLSQVVEQATELLAEIAQGKGLELLAYCAPDVPLGLRGDPTRLRQVLVNLVGNAVKFTAAGEVAVSAHLRTHGDDGSVVVRFEVRDTGVGIAAREQEHLFEPFAQADSSTTRRYGGTGLGLAISHQLVTAMGGGLDLASVPGEGSTFGFELPLRLAHDPETAATPPAEVLVGAKVILVDDNETNRLVLHEQTSAWGLRPSVAADGPTALAMMREAAELGEPFQLAVLDMVMPGMNGLEVAQAVTRGRPPRPALVLLTSGPEISTGEATAAGIAARLTKPVHLARLRESLVQALGSRGAELPVAGRPVVPHEERPHRGHVLIVEDSEINQLVATGILEHLGFSTELADDGRSALALLEHTSYDVVLMDCQMPDIDGYEATRELRRREAGGRRTPVIALTAGAVEGERERCLAAGMDDYLAKPIDPADVDAVLTRWLGEVVA</sequence>
<comment type="catalytic activity">
    <reaction evidence="1">
        <text>ATP + protein L-histidine = ADP + protein N-phospho-L-histidine.</text>
        <dbReference type="EC" id="2.7.13.3"/>
    </reaction>
</comment>
<dbReference type="Gene3D" id="3.40.50.2300">
    <property type="match status" value="2"/>
</dbReference>
<dbReference type="PANTHER" id="PTHR45339:SF1">
    <property type="entry name" value="HYBRID SIGNAL TRANSDUCTION HISTIDINE KINASE J"/>
    <property type="match status" value="1"/>
</dbReference>
<dbReference type="EC" id="2.7.13.3" evidence="3"/>
<dbReference type="Pfam" id="PF00072">
    <property type="entry name" value="Response_reg"/>
    <property type="match status" value="2"/>
</dbReference>
<keyword evidence="11" id="KW-1185">Reference proteome</keyword>
<dbReference type="Pfam" id="PF00512">
    <property type="entry name" value="HisKA"/>
    <property type="match status" value="1"/>
</dbReference>
<dbReference type="SUPFAM" id="SSF55874">
    <property type="entry name" value="ATPase domain of HSP90 chaperone/DNA topoisomerase II/histidine kinase"/>
    <property type="match status" value="1"/>
</dbReference>
<keyword evidence="4" id="KW-0597">Phosphoprotein</keyword>
<dbReference type="SMART" id="SM00387">
    <property type="entry name" value="HATPase_c"/>
    <property type="match status" value="1"/>
</dbReference>
<evidence type="ECO:0000256" key="9">
    <source>
        <dbReference type="ARBA" id="ARBA00023012"/>
    </source>
</evidence>
<dbReference type="PROSITE" id="PS50109">
    <property type="entry name" value="HIS_KIN"/>
    <property type="match status" value="1"/>
</dbReference>
<evidence type="ECO:0000256" key="4">
    <source>
        <dbReference type="ARBA" id="ARBA00022553"/>
    </source>
</evidence>
<accession>A0A1G7BMR9</accession>
<organism evidence="10 11">
    <name type="scientific">Nocardioides lianchengensis</name>
    <dbReference type="NCBI Taxonomy" id="1045774"/>
    <lineage>
        <taxon>Bacteria</taxon>
        <taxon>Bacillati</taxon>
        <taxon>Actinomycetota</taxon>
        <taxon>Actinomycetes</taxon>
        <taxon>Propionibacteriales</taxon>
        <taxon>Nocardioidaceae</taxon>
        <taxon>Nocardioides</taxon>
    </lineage>
</organism>
<evidence type="ECO:0000256" key="7">
    <source>
        <dbReference type="ARBA" id="ARBA00022777"/>
    </source>
</evidence>
<keyword evidence="8" id="KW-0067">ATP-binding</keyword>
<dbReference type="PROSITE" id="PS51257">
    <property type="entry name" value="PROKAR_LIPOPROTEIN"/>
    <property type="match status" value="1"/>
</dbReference>
<evidence type="ECO:0000256" key="3">
    <source>
        <dbReference type="ARBA" id="ARBA00012438"/>
    </source>
</evidence>